<comment type="cofactor">
    <cofactor evidence="6">
        <name>Mg(2+)</name>
        <dbReference type="ChEBI" id="CHEBI:18420"/>
    </cofactor>
</comment>
<dbReference type="PROSITE" id="PS01050">
    <property type="entry name" value="YJEF_C_2"/>
    <property type="match status" value="1"/>
</dbReference>
<evidence type="ECO:0000256" key="1">
    <source>
        <dbReference type="ARBA" id="ARBA00022741"/>
    </source>
</evidence>
<comment type="catalytic activity">
    <reaction evidence="6">
        <text>(6S)-NADPHX + ADP = AMP + phosphate + NADPH + H(+)</text>
        <dbReference type="Rhea" id="RHEA:32235"/>
        <dbReference type="ChEBI" id="CHEBI:15378"/>
        <dbReference type="ChEBI" id="CHEBI:43474"/>
        <dbReference type="ChEBI" id="CHEBI:57783"/>
        <dbReference type="ChEBI" id="CHEBI:64076"/>
        <dbReference type="ChEBI" id="CHEBI:456215"/>
        <dbReference type="ChEBI" id="CHEBI:456216"/>
        <dbReference type="EC" id="4.2.1.136"/>
    </reaction>
</comment>
<accession>A0A418YI79</accession>
<comment type="similarity">
    <text evidence="6">Belongs to the NnrD/CARKD family.</text>
</comment>
<feature type="binding site" evidence="6">
    <location>
        <position position="44"/>
    </location>
    <ligand>
        <name>(6S)-NADPHX</name>
        <dbReference type="ChEBI" id="CHEBI:64076"/>
    </ligand>
</feature>
<evidence type="ECO:0000313" key="9">
    <source>
        <dbReference type="Proteomes" id="UP000283469"/>
    </source>
</evidence>
<evidence type="ECO:0000256" key="5">
    <source>
        <dbReference type="ARBA" id="ARBA00023239"/>
    </source>
</evidence>
<evidence type="ECO:0000256" key="3">
    <source>
        <dbReference type="ARBA" id="ARBA00022857"/>
    </source>
</evidence>
<gene>
    <name evidence="6" type="primary">nnrD</name>
    <name evidence="8" type="ORF">D0Z70_23940</name>
</gene>
<sequence>MTEIVALDGDWRAAHPLPNIESGVDKNSRGRVLLVGGARFVPGALALTGEAVLRAGAGKLQMATVEAVALTLGVLVPEAAMVGLPMRDDGEIAQEAVAVLADLVPQCDVLLVGPGMSATSETGQLVQGLLALSPPALLLDAGALTCADPGELATAAARLPLVLTPHHGEMARLIGCDPQAITDNPAAMLADLVQRTGAFVALKGPETWIAGPGTPILHFTGGCPGLGIGGSGDVLAGIIGGLIARGTSPFVAIAWGVSIHGAAGQLTASEIGTIGFLARELLPQIPRLLETF</sequence>
<feature type="domain" description="YjeF C-terminal" evidence="7">
    <location>
        <begin position="9"/>
        <end position="292"/>
    </location>
</feature>
<evidence type="ECO:0000256" key="6">
    <source>
        <dbReference type="HAMAP-Rule" id="MF_01965"/>
    </source>
</evidence>
<dbReference type="Pfam" id="PF01256">
    <property type="entry name" value="Carb_kinase"/>
    <property type="match status" value="1"/>
</dbReference>
<feature type="binding site" evidence="6">
    <location>
        <position position="233"/>
    </location>
    <ligand>
        <name>(6S)-NADPHX</name>
        <dbReference type="ChEBI" id="CHEBI:64076"/>
    </ligand>
</feature>
<dbReference type="SUPFAM" id="SSF53613">
    <property type="entry name" value="Ribokinase-like"/>
    <property type="match status" value="1"/>
</dbReference>
<reference evidence="8 9" key="1">
    <citation type="submission" date="2018-08" db="EMBL/GenBank/DDBJ databases">
        <title>Sphingobium sp. EO9.</title>
        <authorList>
            <person name="Park Y."/>
            <person name="Kim K.H."/>
            <person name="Jeon C.O."/>
        </authorList>
    </citation>
    <scope>NUCLEOTIDE SEQUENCE [LARGE SCALE GENOMIC DNA]</scope>
    <source>
        <strain evidence="8 9">EO9</strain>
    </source>
</reference>
<organism evidence="8 9">
    <name type="scientific">Sphingobium terrigena</name>
    <dbReference type="NCBI Taxonomy" id="2304063"/>
    <lineage>
        <taxon>Bacteria</taxon>
        <taxon>Pseudomonadati</taxon>
        <taxon>Pseudomonadota</taxon>
        <taxon>Alphaproteobacteria</taxon>
        <taxon>Sphingomonadales</taxon>
        <taxon>Sphingomonadaceae</taxon>
        <taxon>Sphingobium</taxon>
    </lineage>
</organism>
<keyword evidence="3 6" id="KW-0521">NADP</keyword>
<dbReference type="PANTHER" id="PTHR12592:SF0">
    <property type="entry name" value="ATP-DEPENDENT (S)-NAD(P)H-HYDRATE DEHYDRATASE"/>
    <property type="match status" value="1"/>
</dbReference>
<comment type="subunit">
    <text evidence="6">Homotetramer.</text>
</comment>
<feature type="binding site" evidence="6">
    <location>
        <position position="232"/>
    </location>
    <ligand>
        <name>AMP</name>
        <dbReference type="ChEBI" id="CHEBI:456215"/>
    </ligand>
</feature>
<dbReference type="GO" id="GO:0005524">
    <property type="term" value="F:ATP binding"/>
    <property type="evidence" value="ECO:0007669"/>
    <property type="project" value="UniProtKB-KW"/>
</dbReference>
<dbReference type="GO" id="GO:0046496">
    <property type="term" value="P:nicotinamide nucleotide metabolic process"/>
    <property type="evidence" value="ECO:0007669"/>
    <property type="project" value="UniProtKB-UniRule"/>
</dbReference>
<name>A0A418YI79_9SPHN</name>
<protein>
    <recommendedName>
        <fullName evidence="6">ADP-dependent (S)-NAD(P)H-hydrate dehydratase</fullName>
        <ecNumber evidence="6">4.2.1.136</ecNumber>
    </recommendedName>
    <alternativeName>
        <fullName evidence="6">ADP-dependent NAD(P)HX dehydratase</fullName>
    </alternativeName>
</protein>
<dbReference type="GO" id="GO:0110051">
    <property type="term" value="P:metabolite repair"/>
    <property type="evidence" value="ECO:0007669"/>
    <property type="project" value="TreeGrafter"/>
</dbReference>
<dbReference type="InterPro" id="IPR017953">
    <property type="entry name" value="Carbohydrate_kinase_pred_CS"/>
</dbReference>
<feature type="binding site" evidence="6">
    <location>
        <begin position="203"/>
        <end position="207"/>
    </location>
    <ligand>
        <name>AMP</name>
        <dbReference type="ChEBI" id="CHEBI:456215"/>
    </ligand>
</feature>
<dbReference type="AlphaFoldDB" id="A0A418YI79"/>
<keyword evidence="9" id="KW-1185">Reference proteome</keyword>
<comment type="catalytic activity">
    <reaction evidence="6">
        <text>(6S)-NADHX + ADP = AMP + phosphate + NADH + H(+)</text>
        <dbReference type="Rhea" id="RHEA:32223"/>
        <dbReference type="ChEBI" id="CHEBI:15378"/>
        <dbReference type="ChEBI" id="CHEBI:43474"/>
        <dbReference type="ChEBI" id="CHEBI:57945"/>
        <dbReference type="ChEBI" id="CHEBI:64074"/>
        <dbReference type="ChEBI" id="CHEBI:456215"/>
        <dbReference type="ChEBI" id="CHEBI:456216"/>
        <dbReference type="EC" id="4.2.1.136"/>
    </reaction>
</comment>
<dbReference type="Proteomes" id="UP000283469">
    <property type="component" value="Unassembled WGS sequence"/>
</dbReference>
<evidence type="ECO:0000313" key="8">
    <source>
        <dbReference type="EMBL" id="RJG50363.1"/>
    </source>
</evidence>
<keyword evidence="4 6" id="KW-0520">NAD</keyword>
<dbReference type="InterPro" id="IPR029056">
    <property type="entry name" value="Ribokinase-like"/>
</dbReference>
<dbReference type="PANTHER" id="PTHR12592">
    <property type="entry name" value="ATP-DEPENDENT (S)-NAD(P)H-HYDRATE DEHYDRATASE FAMILY MEMBER"/>
    <property type="match status" value="1"/>
</dbReference>
<dbReference type="Gene3D" id="3.40.1190.20">
    <property type="match status" value="1"/>
</dbReference>
<evidence type="ECO:0000259" key="7">
    <source>
        <dbReference type="PROSITE" id="PS51383"/>
    </source>
</evidence>
<dbReference type="CDD" id="cd01171">
    <property type="entry name" value="YXKO-related"/>
    <property type="match status" value="1"/>
</dbReference>
<dbReference type="GO" id="GO:0052855">
    <property type="term" value="F:ADP-dependent NAD(P)H-hydrate dehydratase activity"/>
    <property type="evidence" value="ECO:0007669"/>
    <property type="project" value="UniProtKB-UniRule"/>
</dbReference>
<dbReference type="EC" id="4.2.1.136" evidence="6"/>
<evidence type="ECO:0000256" key="4">
    <source>
        <dbReference type="ARBA" id="ARBA00023027"/>
    </source>
</evidence>
<dbReference type="EMBL" id="QVRA01000057">
    <property type="protein sequence ID" value="RJG50363.1"/>
    <property type="molecule type" value="Genomic_DNA"/>
</dbReference>
<feature type="binding site" evidence="6">
    <location>
        <position position="166"/>
    </location>
    <ligand>
        <name>(6S)-NADPHX</name>
        <dbReference type="ChEBI" id="CHEBI:64076"/>
    </ligand>
</feature>
<proteinExistence type="inferred from homology"/>
<dbReference type="OrthoDB" id="9806925at2"/>
<comment type="caution">
    <text evidence="8">The sequence shown here is derived from an EMBL/GenBank/DDBJ whole genome shotgun (WGS) entry which is preliminary data.</text>
</comment>
<dbReference type="InterPro" id="IPR000631">
    <property type="entry name" value="CARKD"/>
</dbReference>
<dbReference type="HAMAP" id="MF_01965">
    <property type="entry name" value="NADHX_dehydratase"/>
    <property type="match status" value="1"/>
</dbReference>
<dbReference type="GO" id="GO:0052856">
    <property type="term" value="F:NAD(P)HX epimerase activity"/>
    <property type="evidence" value="ECO:0007669"/>
    <property type="project" value="TreeGrafter"/>
</dbReference>
<dbReference type="RefSeq" id="WP_119750702.1">
    <property type="nucleotide sequence ID" value="NZ_QVRA01000057.1"/>
</dbReference>
<feature type="binding site" evidence="6">
    <location>
        <position position="115"/>
    </location>
    <ligand>
        <name>(6S)-NADPHX</name>
        <dbReference type="ChEBI" id="CHEBI:64076"/>
    </ligand>
</feature>
<keyword evidence="5 6" id="KW-0456">Lyase</keyword>
<keyword evidence="2 6" id="KW-0067">ATP-binding</keyword>
<dbReference type="PROSITE" id="PS51383">
    <property type="entry name" value="YJEF_C_3"/>
    <property type="match status" value="1"/>
</dbReference>
<evidence type="ECO:0000256" key="2">
    <source>
        <dbReference type="ARBA" id="ARBA00022840"/>
    </source>
</evidence>
<dbReference type="NCBIfam" id="TIGR00196">
    <property type="entry name" value="yjeF_cterm"/>
    <property type="match status" value="1"/>
</dbReference>
<comment type="function">
    <text evidence="6">Catalyzes the dehydration of the S-form of NAD(P)HX at the expense of ADP, which is converted to AMP. Together with NAD(P)HX epimerase, which catalyzes the epimerization of the S- and R-forms, the enzyme allows the repair of both epimers of NAD(P)HX, a damaged form of NAD(P)H that is a result of enzymatic or heat-dependent hydration.</text>
</comment>
<keyword evidence="1 6" id="KW-0547">Nucleotide-binding</keyword>